<keyword evidence="2" id="KW-1185">Reference proteome</keyword>
<dbReference type="OrthoDB" id="2436309at2759"/>
<feature type="non-terminal residue" evidence="1">
    <location>
        <position position="265"/>
    </location>
</feature>
<dbReference type="EMBL" id="CAJVQA010035875">
    <property type="protein sequence ID" value="CAG8807772.1"/>
    <property type="molecule type" value="Genomic_DNA"/>
</dbReference>
<dbReference type="Proteomes" id="UP000789759">
    <property type="component" value="Unassembled WGS sequence"/>
</dbReference>
<protein>
    <submittedName>
        <fullName evidence="1">20975_t:CDS:1</fullName>
    </submittedName>
</protein>
<gene>
    <name evidence="1" type="ORF">CPELLU_LOCUS18325</name>
</gene>
<evidence type="ECO:0000313" key="2">
    <source>
        <dbReference type="Proteomes" id="UP000789759"/>
    </source>
</evidence>
<accession>A0A9N9K2R8</accession>
<proteinExistence type="predicted"/>
<evidence type="ECO:0000313" key="1">
    <source>
        <dbReference type="EMBL" id="CAG8807772.1"/>
    </source>
</evidence>
<organism evidence="1 2">
    <name type="scientific">Cetraspora pellucida</name>
    <dbReference type="NCBI Taxonomy" id="1433469"/>
    <lineage>
        <taxon>Eukaryota</taxon>
        <taxon>Fungi</taxon>
        <taxon>Fungi incertae sedis</taxon>
        <taxon>Mucoromycota</taxon>
        <taxon>Glomeromycotina</taxon>
        <taxon>Glomeromycetes</taxon>
        <taxon>Diversisporales</taxon>
        <taxon>Gigasporaceae</taxon>
        <taxon>Cetraspora</taxon>
    </lineage>
</organism>
<sequence length="265" mass="31331">MKQPEREICELSVNSYIRNKNTEGNLSQLNAEDFINLIEHYDILLPNGWIMKQASEQCQNALELFLAKSGASAHCVNTMANMGLCITYQTAFNRINRISNEHQISVKKYIQAHIRAITKKLETEELSISKKIVHLVPFLGPLYVSLNIRETIIIVFHSFFDYFYKAIFKKKQKLAIKPRPWQINLLLYLVHEGWLLVKKYITKSFETSKNIAYITFLDLLDNLIPAALDIYMHLFHENHFEEYINIIFQLWTIMRRFQRHNYDKI</sequence>
<reference evidence="1" key="1">
    <citation type="submission" date="2021-06" db="EMBL/GenBank/DDBJ databases">
        <authorList>
            <person name="Kallberg Y."/>
            <person name="Tangrot J."/>
            <person name="Rosling A."/>
        </authorList>
    </citation>
    <scope>NUCLEOTIDE SEQUENCE</scope>
    <source>
        <strain evidence="1">FL966</strain>
    </source>
</reference>
<name>A0A9N9K2R8_9GLOM</name>
<dbReference type="AlphaFoldDB" id="A0A9N9K2R8"/>
<comment type="caution">
    <text evidence="1">The sequence shown here is derived from an EMBL/GenBank/DDBJ whole genome shotgun (WGS) entry which is preliminary data.</text>
</comment>